<reference evidence="4 5" key="1">
    <citation type="journal article" date="2014" name="Nature">
        <title>Sequential evolution of bacterial morphology by co-option of a developmental regulator.</title>
        <authorList>
            <person name="Jiang C."/>
            <person name="Brown P.J."/>
            <person name="Ducret A."/>
            <person name="Brun Y.V."/>
        </authorList>
    </citation>
    <scope>NUCLEOTIDE SEQUENCE [LARGE SCALE GENOMIC DNA]</scope>
    <source>
        <strain evidence="4 5">DSM 16100</strain>
    </source>
</reference>
<dbReference type="PATRIC" id="fig|1121022.4.peg.147"/>
<dbReference type="InterPro" id="IPR018946">
    <property type="entry name" value="PhoD-like_MPP"/>
</dbReference>
<accession>V4Q4S1</accession>
<dbReference type="OrthoDB" id="327733at2"/>
<gene>
    <name evidence="4" type="ORF">ABENE_00750</name>
</gene>
<dbReference type="AlphaFoldDB" id="V4Q4S1"/>
<dbReference type="InterPro" id="IPR052900">
    <property type="entry name" value="Phospholipid_Metab_Enz"/>
</dbReference>
<sequence length="526" mass="58581">MRQTLLTRRHALLGGVSALLSTTVAHAAPLAPAQKPFGLGVASGDPSADGFVIWTRIAPDPLAPDGLGGLTAPATVKWCVYHDAALTKPALSGEVTTHPETAHSVHVEVAGLRPDRFYWYRFEAMGVQSPAGRARTLPLENASPAVLKLVFASCSHYEKGYFSAYRHMAAENPDFVLFLGDYIYEYSYKDTSKLVRQHERKDEVTDLAGYRNRYALYHMDADLQTLHASTSCLMTWDDHEVQNDYGGFLSQYMKDDSGMVARRMAAYQAYYENMPLRRSSRLIGTRLDLYKGYRFGALAEINMLDGRQYRSAAACPVGDSRKGHVVDDSCLDRLDPKRSMLGFTQEAWLFDRFRKSRATWNILGQDLLATSLLQSGKDKDKNPIVGHWTDGWDGYPATRDRLIKAMQGTKLKNPVMLGGDIHSYWATELKADFRDPESRTIASEFVCTSVTADMPPYKAFADMLPQNPQVKYFNSRTNGYVAVEVTPKRLMSRFMAISDRTDPNATVSTEIAFAVEAGNATVNAIA</sequence>
<dbReference type="InterPro" id="IPR038607">
    <property type="entry name" value="PhoD-like_sf"/>
</dbReference>
<organism evidence="4 5">
    <name type="scientific">Asticcacaulis benevestitus DSM 16100 = ATCC BAA-896</name>
    <dbReference type="NCBI Taxonomy" id="1121022"/>
    <lineage>
        <taxon>Bacteria</taxon>
        <taxon>Pseudomonadati</taxon>
        <taxon>Pseudomonadota</taxon>
        <taxon>Alphaproteobacteria</taxon>
        <taxon>Caulobacterales</taxon>
        <taxon>Caulobacteraceae</taxon>
        <taxon>Asticcacaulis</taxon>
    </lineage>
</organism>
<keyword evidence="5" id="KW-1185">Reference proteome</keyword>
<dbReference type="Gene3D" id="3.60.21.70">
    <property type="entry name" value="PhoD-like phosphatase"/>
    <property type="match status" value="1"/>
</dbReference>
<feature type="signal peptide" evidence="1">
    <location>
        <begin position="1"/>
        <end position="27"/>
    </location>
</feature>
<dbReference type="RefSeq" id="WP_018081127.1">
    <property type="nucleotide sequence ID" value="NZ_AQWM01000004.1"/>
</dbReference>
<dbReference type="STRING" id="1121022.GCA_000376105_01459"/>
<evidence type="ECO:0000313" key="4">
    <source>
        <dbReference type="EMBL" id="ESQ94654.1"/>
    </source>
</evidence>
<proteinExistence type="predicted"/>
<evidence type="ECO:0000256" key="1">
    <source>
        <dbReference type="SAM" id="SignalP"/>
    </source>
</evidence>
<dbReference type="InterPro" id="IPR029052">
    <property type="entry name" value="Metallo-depent_PP-like"/>
</dbReference>
<evidence type="ECO:0000313" key="5">
    <source>
        <dbReference type="Proteomes" id="UP000017837"/>
    </source>
</evidence>
<evidence type="ECO:0000259" key="2">
    <source>
        <dbReference type="Pfam" id="PF09423"/>
    </source>
</evidence>
<dbReference type="InterPro" id="IPR032093">
    <property type="entry name" value="PhoD_N"/>
</dbReference>
<comment type="caution">
    <text evidence="4">The sequence shown here is derived from an EMBL/GenBank/DDBJ whole genome shotgun (WGS) entry which is preliminary data.</text>
</comment>
<dbReference type="PROSITE" id="PS51318">
    <property type="entry name" value="TAT"/>
    <property type="match status" value="1"/>
</dbReference>
<dbReference type="Gene3D" id="2.60.40.380">
    <property type="entry name" value="Purple acid phosphatase-like, N-terminal"/>
    <property type="match status" value="1"/>
</dbReference>
<dbReference type="PANTHER" id="PTHR43606">
    <property type="entry name" value="PHOSPHATASE, PUTATIVE (AFU_ORTHOLOGUE AFUA_6G08710)-RELATED"/>
    <property type="match status" value="1"/>
</dbReference>
<feature type="domain" description="Phospholipase D N-terminal" evidence="3">
    <location>
        <begin position="39"/>
        <end position="136"/>
    </location>
</feature>
<dbReference type="PANTHER" id="PTHR43606:SF2">
    <property type="entry name" value="ALKALINE PHOSPHATASE FAMILY PROTEIN (AFU_ORTHOLOGUE AFUA_5G03860)"/>
    <property type="match status" value="1"/>
</dbReference>
<feature type="domain" description="PhoD-like phosphatase metallophosphatase" evidence="2">
    <location>
        <begin position="149"/>
        <end position="493"/>
    </location>
</feature>
<dbReference type="EMBL" id="AWGB01000001">
    <property type="protein sequence ID" value="ESQ94654.1"/>
    <property type="molecule type" value="Genomic_DNA"/>
</dbReference>
<dbReference type="CDD" id="cd07389">
    <property type="entry name" value="MPP_PhoD"/>
    <property type="match status" value="1"/>
</dbReference>
<dbReference type="Pfam" id="PF16655">
    <property type="entry name" value="PhoD_N"/>
    <property type="match status" value="1"/>
</dbReference>
<dbReference type="SUPFAM" id="SSF56300">
    <property type="entry name" value="Metallo-dependent phosphatases"/>
    <property type="match status" value="1"/>
</dbReference>
<dbReference type="Proteomes" id="UP000017837">
    <property type="component" value="Unassembled WGS sequence"/>
</dbReference>
<keyword evidence="1" id="KW-0732">Signal</keyword>
<evidence type="ECO:0008006" key="6">
    <source>
        <dbReference type="Google" id="ProtNLM"/>
    </source>
</evidence>
<dbReference type="Pfam" id="PF09423">
    <property type="entry name" value="PhoD"/>
    <property type="match status" value="1"/>
</dbReference>
<name>V4Q4S1_9CAUL</name>
<dbReference type="InterPro" id="IPR006311">
    <property type="entry name" value="TAT_signal"/>
</dbReference>
<protein>
    <recommendedName>
        <fullName evidence="6">Alkaline phosphatase</fullName>
    </recommendedName>
</protein>
<feature type="chain" id="PRO_5004725768" description="Alkaline phosphatase" evidence="1">
    <location>
        <begin position="28"/>
        <end position="526"/>
    </location>
</feature>
<dbReference type="eggNOG" id="COG3540">
    <property type="taxonomic scope" value="Bacteria"/>
</dbReference>
<evidence type="ECO:0000259" key="3">
    <source>
        <dbReference type="Pfam" id="PF16655"/>
    </source>
</evidence>